<dbReference type="InterPro" id="IPR003770">
    <property type="entry name" value="MLTG-like"/>
</dbReference>
<dbReference type="Proteomes" id="UP001596110">
    <property type="component" value="Unassembled WGS sequence"/>
</dbReference>
<evidence type="ECO:0000256" key="4">
    <source>
        <dbReference type="ARBA" id="ARBA00023136"/>
    </source>
</evidence>
<comment type="caution">
    <text evidence="8">The sequence shown here is derived from an EMBL/GenBank/DDBJ whole genome shotgun (WGS) entry which is preliminary data.</text>
</comment>
<keyword evidence="3 7" id="KW-1133">Transmembrane helix</keyword>
<keyword evidence="2 7" id="KW-0812">Transmembrane</keyword>
<keyword evidence="9" id="KW-1185">Reference proteome</keyword>
<keyword evidence="5 7" id="KW-0456">Lyase</keyword>
<comment type="function">
    <text evidence="7">Functions as a peptidoglycan terminase that cleaves nascent peptidoglycan strands endolytically to terminate their elongation.</text>
</comment>
<gene>
    <name evidence="7 8" type="primary">mltG</name>
    <name evidence="8" type="ORF">ACFPQ3_01170</name>
</gene>
<evidence type="ECO:0000256" key="7">
    <source>
        <dbReference type="HAMAP-Rule" id="MF_02065"/>
    </source>
</evidence>
<keyword evidence="6 7" id="KW-0961">Cell wall biogenesis/degradation</keyword>
<dbReference type="Pfam" id="PF02618">
    <property type="entry name" value="YceG"/>
    <property type="match status" value="1"/>
</dbReference>
<comment type="similarity">
    <text evidence="7">Belongs to the transglycosylase MltG family.</text>
</comment>
<dbReference type="CDD" id="cd08010">
    <property type="entry name" value="MltG_like"/>
    <property type="match status" value="1"/>
</dbReference>
<sequence length="536" mass="59831">MSFKEKILADLAIATQERQRKREEWHQQDLSMDKNAKIDKVVVGETLEVESTKFVSKGIPENAEELEPGFPKDNVENNISKVNSEAHSESSALFHDQKEIVENSLEETKELPNLKEFGKTTLPTNDELAVWTTQQVESVNRNLDSDIEKIGVKEMSRESRRKANRLAAKISTVFVSLLVLVILSGGFFTYRYVTSAIGPLDSQATDYIQVEIPSGSGNKLIGNILKEHGVIKDSRVFNFYTKFKNYSNFQSGFYNFQKSMSLDDIAKYLQQGGTAEPQKPVLGKIAIPEGYTLKQIAQAVALNANTEEKGDNTPYTAEEFMSTVQDESFIAEMVQKYPKLLGSLPEASAVKYRLEGYLFPATYDYYEGTTINDIIDQMLAAMDTNLAPYYEKITTNGMTVNQVLSLASLVEKEGATDDDRKMIASVFYNRWNIGQPLQSNIAILYAMDKLGEKTTLAEDAAIDTSINSPYNIYLNTGLMPGPVDSPGLSALVATINPANTKYYYFVADVTTGAVYFAETYEEHSANVEKYVNSKLQ</sequence>
<protein>
    <recommendedName>
        <fullName evidence="7">Endolytic murein transglycosylase</fullName>
        <ecNumber evidence="7">4.2.2.29</ecNumber>
    </recommendedName>
    <alternativeName>
        <fullName evidence="7">Peptidoglycan lytic transglycosylase</fullName>
    </alternativeName>
    <alternativeName>
        <fullName evidence="7">Peptidoglycan polymerization terminase</fullName>
    </alternativeName>
</protein>
<feature type="site" description="Important for catalytic activity" evidence="7">
    <location>
        <position position="413"/>
    </location>
</feature>
<keyword evidence="4 7" id="KW-0472">Membrane</keyword>
<comment type="subcellular location">
    <subcellularLocation>
        <location evidence="7">Cell membrane</location>
        <topology evidence="7">Single-pass membrane protein</topology>
    </subcellularLocation>
</comment>
<evidence type="ECO:0000256" key="1">
    <source>
        <dbReference type="ARBA" id="ARBA00022475"/>
    </source>
</evidence>
<evidence type="ECO:0000313" key="9">
    <source>
        <dbReference type="Proteomes" id="UP001596110"/>
    </source>
</evidence>
<dbReference type="EC" id="4.2.2.29" evidence="7"/>
<reference evidence="9" key="1">
    <citation type="journal article" date="2019" name="Int. J. Syst. Evol. Microbiol.">
        <title>The Global Catalogue of Microorganisms (GCM) 10K type strain sequencing project: providing services to taxonomists for standard genome sequencing and annotation.</title>
        <authorList>
            <consortium name="The Broad Institute Genomics Platform"/>
            <consortium name="The Broad Institute Genome Sequencing Center for Infectious Disease"/>
            <person name="Wu L."/>
            <person name="Ma J."/>
        </authorList>
    </citation>
    <scope>NUCLEOTIDE SEQUENCE [LARGE SCALE GENOMIC DNA]</scope>
    <source>
        <strain evidence="9">DT43</strain>
    </source>
</reference>
<dbReference type="Gene3D" id="3.30.1490.480">
    <property type="entry name" value="Endolytic murein transglycosylase"/>
    <property type="match status" value="1"/>
</dbReference>
<accession>A0ABW0UBH5</accession>
<comment type="catalytic activity">
    <reaction evidence="7">
        <text>a peptidoglycan chain = a peptidoglycan chain with N-acetyl-1,6-anhydromuramyl-[peptide] at the reducing end + a peptidoglycan chain with N-acetylglucosamine at the non-reducing end.</text>
        <dbReference type="EC" id="4.2.2.29"/>
    </reaction>
</comment>
<evidence type="ECO:0000256" key="2">
    <source>
        <dbReference type="ARBA" id="ARBA00022692"/>
    </source>
</evidence>
<name>A0ABW0UBH5_9STRE</name>
<evidence type="ECO:0000256" key="5">
    <source>
        <dbReference type="ARBA" id="ARBA00023239"/>
    </source>
</evidence>
<dbReference type="EMBL" id="JBHSOJ010000008">
    <property type="protein sequence ID" value="MFC5630245.1"/>
    <property type="molecule type" value="Genomic_DNA"/>
</dbReference>
<dbReference type="NCBIfam" id="TIGR00247">
    <property type="entry name" value="endolytic transglycosylase MltG"/>
    <property type="match status" value="1"/>
</dbReference>
<evidence type="ECO:0000256" key="3">
    <source>
        <dbReference type="ARBA" id="ARBA00022989"/>
    </source>
</evidence>
<dbReference type="PANTHER" id="PTHR30518:SF2">
    <property type="entry name" value="ENDOLYTIC MUREIN TRANSGLYCOSYLASE"/>
    <property type="match status" value="1"/>
</dbReference>
<feature type="transmembrane region" description="Helical" evidence="7">
    <location>
        <begin position="166"/>
        <end position="190"/>
    </location>
</feature>
<keyword evidence="1 7" id="KW-1003">Cell membrane</keyword>
<proteinExistence type="inferred from homology"/>
<evidence type="ECO:0000256" key="6">
    <source>
        <dbReference type="ARBA" id="ARBA00023316"/>
    </source>
</evidence>
<evidence type="ECO:0000313" key="8">
    <source>
        <dbReference type="EMBL" id="MFC5630245.1"/>
    </source>
</evidence>
<dbReference type="HAMAP" id="MF_02065">
    <property type="entry name" value="MltG"/>
    <property type="match status" value="1"/>
</dbReference>
<dbReference type="Gene3D" id="3.30.160.60">
    <property type="entry name" value="Classic Zinc Finger"/>
    <property type="match status" value="1"/>
</dbReference>
<organism evidence="8 9">
    <name type="scientific">Streptococcus caledonicus</name>
    <dbReference type="NCBI Taxonomy" id="2614158"/>
    <lineage>
        <taxon>Bacteria</taxon>
        <taxon>Bacillati</taxon>
        <taxon>Bacillota</taxon>
        <taxon>Bacilli</taxon>
        <taxon>Lactobacillales</taxon>
        <taxon>Streptococcaceae</taxon>
        <taxon>Streptococcus</taxon>
    </lineage>
</organism>
<dbReference type="PANTHER" id="PTHR30518">
    <property type="entry name" value="ENDOLYTIC MUREIN TRANSGLYCOSYLASE"/>
    <property type="match status" value="1"/>
</dbReference>
<dbReference type="RefSeq" id="WP_156807059.1">
    <property type="nucleotide sequence ID" value="NZ_JBHSOJ010000008.1"/>
</dbReference>